<keyword evidence="5 8" id="KW-1133">Transmembrane helix</keyword>
<keyword evidence="3" id="KW-1003">Cell membrane</keyword>
<evidence type="ECO:0000313" key="10">
    <source>
        <dbReference type="Proteomes" id="UP000610862"/>
    </source>
</evidence>
<evidence type="ECO:0000256" key="3">
    <source>
        <dbReference type="ARBA" id="ARBA00022475"/>
    </source>
</evidence>
<gene>
    <name evidence="9" type="ORF">H8692_01810</name>
</gene>
<reference evidence="9" key="1">
    <citation type="submission" date="2020-08" db="EMBL/GenBank/DDBJ databases">
        <title>Genome public.</title>
        <authorList>
            <person name="Liu C."/>
            <person name="Sun Q."/>
        </authorList>
    </citation>
    <scope>NUCLEOTIDE SEQUENCE</scope>
    <source>
        <strain evidence="9">NSJ-24</strain>
    </source>
</reference>
<keyword evidence="10" id="KW-1185">Reference proteome</keyword>
<evidence type="ECO:0000256" key="2">
    <source>
        <dbReference type="ARBA" id="ARBA00022448"/>
    </source>
</evidence>
<dbReference type="SUPFAM" id="SSF103481">
    <property type="entry name" value="Multidrug resistance efflux transporter EmrE"/>
    <property type="match status" value="1"/>
</dbReference>
<feature type="transmembrane region" description="Helical" evidence="8">
    <location>
        <begin position="7"/>
        <end position="25"/>
    </location>
</feature>
<feature type="transmembrane region" description="Helical" evidence="8">
    <location>
        <begin position="64"/>
        <end position="84"/>
    </location>
</feature>
<proteinExistence type="inferred from homology"/>
<name>A0A926I8V0_9FIRM</name>
<dbReference type="AlphaFoldDB" id="A0A926I8V0"/>
<comment type="subcellular location">
    <subcellularLocation>
        <location evidence="1 7">Cell membrane</location>
        <topology evidence="1 7">Multi-pass membrane protein</topology>
    </subcellularLocation>
</comment>
<dbReference type="PANTHER" id="PTHR30561:SF21">
    <property type="entry name" value="MOLECULAR CHAPERONE"/>
    <property type="match status" value="1"/>
</dbReference>
<dbReference type="InterPro" id="IPR037185">
    <property type="entry name" value="EmrE-like"/>
</dbReference>
<keyword evidence="2" id="KW-0813">Transport</keyword>
<sequence length="117" mass="12744">MKKDNKTAWICLAAAGLIEIIWAYFMKQSHGFTVLVPSIVTIAFLILSFFLLERGIRTFGIGMSYAIFTGIGIAGTTAIGIILLDEILSVAKVMSLLVLITGIIGLKFCEEDEGEQQ</sequence>
<accession>A0A926I8V0</accession>
<keyword evidence="4 7" id="KW-0812">Transmembrane</keyword>
<evidence type="ECO:0000256" key="8">
    <source>
        <dbReference type="SAM" id="Phobius"/>
    </source>
</evidence>
<feature type="transmembrane region" description="Helical" evidence="8">
    <location>
        <begin position="31"/>
        <end position="52"/>
    </location>
</feature>
<protein>
    <submittedName>
        <fullName evidence="9">Multidrug efflux SMR transporter</fullName>
    </submittedName>
</protein>
<evidence type="ECO:0000256" key="7">
    <source>
        <dbReference type="RuleBase" id="RU003942"/>
    </source>
</evidence>
<dbReference type="FunFam" id="1.10.3730.20:FF:000001">
    <property type="entry name" value="Quaternary ammonium compound resistance transporter SugE"/>
    <property type="match status" value="1"/>
</dbReference>
<dbReference type="EMBL" id="JACRTA010000001">
    <property type="protein sequence ID" value="MBC8567495.1"/>
    <property type="molecule type" value="Genomic_DNA"/>
</dbReference>
<evidence type="ECO:0000313" key="9">
    <source>
        <dbReference type="EMBL" id="MBC8567495.1"/>
    </source>
</evidence>
<comment type="caution">
    <text evidence="9">The sequence shown here is derived from an EMBL/GenBank/DDBJ whole genome shotgun (WGS) entry which is preliminary data.</text>
</comment>
<keyword evidence="6 8" id="KW-0472">Membrane</keyword>
<dbReference type="RefSeq" id="WP_187524870.1">
    <property type="nucleotide sequence ID" value="NZ_JACRTA010000001.1"/>
</dbReference>
<dbReference type="GO" id="GO:0022857">
    <property type="term" value="F:transmembrane transporter activity"/>
    <property type="evidence" value="ECO:0007669"/>
    <property type="project" value="InterPro"/>
</dbReference>
<feature type="transmembrane region" description="Helical" evidence="8">
    <location>
        <begin position="90"/>
        <end position="109"/>
    </location>
</feature>
<dbReference type="GO" id="GO:0005886">
    <property type="term" value="C:plasma membrane"/>
    <property type="evidence" value="ECO:0007669"/>
    <property type="project" value="UniProtKB-SubCell"/>
</dbReference>
<evidence type="ECO:0000256" key="1">
    <source>
        <dbReference type="ARBA" id="ARBA00004651"/>
    </source>
</evidence>
<dbReference type="PANTHER" id="PTHR30561">
    <property type="entry name" value="SMR FAMILY PROTON-DEPENDENT DRUG EFFLUX TRANSPORTER SUGE"/>
    <property type="match status" value="1"/>
</dbReference>
<dbReference type="Pfam" id="PF00893">
    <property type="entry name" value="Multi_Drug_Res"/>
    <property type="match status" value="1"/>
</dbReference>
<dbReference type="InterPro" id="IPR000390">
    <property type="entry name" value="Small_drug/metabolite_transptr"/>
</dbReference>
<evidence type="ECO:0000256" key="6">
    <source>
        <dbReference type="ARBA" id="ARBA00023136"/>
    </source>
</evidence>
<evidence type="ECO:0000256" key="5">
    <source>
        <dbReference type="ARBA" id="ARBA00022989"/>
    </source>
</evidence>
<organism evidence="9 10">
    <name type="scientific">Lentihominibacter hominis</name>
    <dbReference type="NCBI Taxonomy" id="2763645"/>
    <lineage>
        <taxon>Bacteria</taxon>
        <taxon>Bacillati</taxon>
        <taxon>Bacillota</taxon>
        <taxon>Clostridia</taxon>
        <taxon>Peptostreptococcales</taxon>
        <taxon>Anaerovoracaceae</taxon>
        <taxon>Lentihominibacter</taxon>
    </lineage>
</organism>
<evidence type="ECO:0000256" key="4">
    <source>
        <dbReference type="ARBA" id="ARBA00022692"/>
    </source>
</evidence>
<comment type="similarity">
    <text evidence="7">Belongs to the drug/metabolite transporter (DMT) superfamily. Small multidrug resistance (SMR) (TC 2.A.7.1) family.</text>
</comment>
<dbReference type="InterPro" id="IPR045324">
    <property type="entry name" value="Small_multidrug_res"/>
</dbReference>
<dbReference type="Gene3D" id="1.10.3730.20">
    <property type="match status" value="1"/>
</dbReference>
<dbReference type="Proteomes" id="UP000610862">
    <property type="component" value="Unassembled WGS sequence"/>
</dbReference>